<evidence type="ECO:0000256" key="4">
    <source>
        <dbReference type="ARBA" id="ARBA00023143"/>
    </source>
</evidence>
<protein>
    <recommendedName>
        <fullName evidence="5">Flagellar hook-associated protein 2</fullName>
        <shortName evidence="5">HAP2</shortName>
    </recommendedName>
    <alternativeName>
        <fullName evidence="5">Flagellar cap protein</fullName>
    </alternativeName>
</protein>
<dbReference type="GO" id="GO:0009424">
    <property type="term" value="C:bacterial-type flagellum hook"/>
    <property type="evidence" value="ECO:0007669"/>
    <property type="project" value="UniProtKB-UniRule"/>
</dbReference>
<dbReference type="GO" id="GO:0005576">
    <property type="term" value="C:extracellular region"/>
    <property type="evidence" value="ECO:0007669"/>
    <property type="project" value="UniProtKB-SubCell"/>
</dbReference>
<comment type="subunit">
    <text evidence="2 5">Homopentamer.</text>
</comment>
<dbReference type="OrthoDB" id="9810816at2"/>
<evidence type="ECO:0000259" key="6">
    <source>
        <dbReference type="Pfam" id="PF02465"/>
    </source>
</evidence>
<dbReference type="GO" id="GO:0071973">
    <property type="term" value="P:bacterial-type flagellum-dependent cell motility"/>
    <property type="evidence" value="ECO:0007669"/>
    <property type="project" value="TreeGrafter"/>
</dbReference>
<dbReference type="Pfam" id="PF02465">
    <property type="entry name" value="FliD_N"/>
    <property type="match status" value="1"/>
</dbReference>
<name>A0A5J6WGE6_MORMI</name>
<dbReference type="InterPro" id="IPR040026">
    <property type="entry name" value="FliD"/>
</dbReference>
<dbReference type="PANTHER" id="PTHR30288:SF0">
    <property type="entry name" value="FLAGELLAR HOOK-ASSOCIATED PROTEIN 2"/>
    <property type="match status" value="1"/>
</dbReference>
<dbReference type="RefSeq" id="WP_019440879.1">
    <property type="nucleotide sequence ID" value="NZ_ALOE01000011.1"/>
</dbReference>
<keyword evidence="5" id="KW-0964">Secreted</keyword>
<evidence type="ECO:0000313" key="9">
    <source>
        <dbReference type="Proteomes" id="UP000327424"/>
    </source>
</evidence>
<feature type="domain" description="Flagellar hook-associated protein 2 N-terminal" evidence="6">
    <location>
        <begin position="11"/>
        <end position="124"/>
    </location>
</feature>
<evidence type="ECO:0000256" key="2">
    <source>
        <dbReference type="ARBA" id="ARBA00011255"/>
    </source>
</evidence>
<keyword evidence="9" id="KW-1185">Reference proteome</keyword>
<reference evidence="8 9" key="1">
    <citation type="submission" date="2019-09" db="EMBL/GenBank/DDBJ databases">
        <title>Hybrid Assembly of the complete Genome of the Deep-Sea Bacterium Moritella marina from long Nanopore and Illumina reads.</title>
        <authorList>
            <person name="Magin S."/>
            <person name="Georgoulis A."/>
            <person name="Papadimitriou K."/>
            <person name="Iliakis G."/>
            <person name="Vorgias C.E."/>
        </authorList>
    </citation>
    <scope>NUCLEOTIDE SEQUENCE [LARGE SCALE GENOMIC DNA]</scope>
    <source>
        <strain evidence="8 9">MP-1</strain>
    </source>
</reference>
<comment type="function">
    <text evidence="5">Required for morphogenesis and for the elongation of the flagellar filament by facilitating polymerization of the flagellin monomers at the tip of growing filament. Forms a capping structure, which prevents flagellin subunits (transported through the central channel of the flagellum) from leaking out without polymerization at the distal end.</text>
</comment>
<dbReference type="EMBL" id="CP044399">
    <property type="protein sequence ID" value="QFI36574.1"/>
    <property type="molecule type" value="Genomic_DNA"/>
</dbReference>
<evidence type="ECO:0000256" key="1">
    <source>
        <dbReference type="ARBA" id="ARBA00009764"/>
    </source>
</evidence>
<dbReference type="InterPro" id="IPR010809">
    <property type="entry name" value="FliD_C"/>
</dbReference>
<keyword evidence="8" id="KW-0966">Cell projection</keyword>
<keyword evidence="4 5" id="KW-0975">Bacterial flagellum</keyword>
<evidence type="ECO:0000259" key="7">
    <source>
        <dbReference type="Pfam" id="PF07195"/>
    </source>
</evidence>
<dbReference type="PANTHER" id="PTHR30288">
    <property type="entry name" value="FLAGELLAR CAP/ASSEMBLY PROTEIN FLID"/>
    <property type="match status" value="1"/>
</dbReference>
<dbReference type="InterPro" id="IPR003481">
    <property type="entry name" value="FliD_N"/>
</dbReference>
<dbReference type="Proteomes" id="UP000327424">
    <property type="component" value="Chromosome"/>
</dbReference>
<comment type="similarity">
    <text evidence="1 5">Belongs to the FliD family.</text>
</comment>
<dbReference type="AlphaFoldDB" id="A0A5J6WGE6"/>
<evidence type="ECO:0000256" key="5">
    <source>
        <dbReference type="RuleBase" id="RU362066"/>
    </source>
</evidence>
<dbReference type="Pfam" id="PF07195">
    <property type="entry name" value="FliD_C"/>
    <property type="match status" value="1"/>
</dbReference>
<gene>
    <name evidence="8" type="primary">fliD</name>
    <name evidence="8" type="ORF">FR932_01375</name>
</gene>
<keyword evidence="3" id="KW-0175">Coiled coil</keyword>
<proteinExistence type="inferred from homology"/>
<dbReference type="KEGG" id="mmaa:FR932_01375"/>
<keyword evidence="8" id="KW-0969">Cilium</keyword>
<sequence length="464" mass="49322">MAGITMAGSGSGLDLESIITSFVSAEKMPKESRLDKKEVAVTTELSGVGTLKAALADFKATSAQLGNTDSFFQSKTNIRYQGRNVEQASADAGSDSAALPITIQTKGVVPKGAFDVEVKQLAQGARLESDFLPDRDSKPGQGMLYFDAGKNTFQVDVNITDTLQDIQVKINEAPDNYGISANVISSDVGAKIIYTSDKTGKENGLTVFTSDSSLNRISSSMVGQQATDGIITIDGNMITKDSNIFNHAVSGVTITANSLTNLNEPANFSTATDHAAVEDLVYGFVDGYNSLMDTINVLTNPETGVLKLDPTARSVKQQLQTITGGVVEGANKQLNTLYSAGISLEEGGMLSISPFGKNGGQSGTQRLNDAVSNSLDDLGKLFAGDNGIAAQVNKVLSESLGSRGMISMQQDMLNGNLRDIEDDRIKLDEHISSFENTLRKKYTALDNTVTRYNATGDYIRNVLG</sequence>
<feature type="domain" description="Flagellar hook-associated protein 2 C-terminal" evidence="7">
    <location>
        <begin position="226"/>
        <end position="454"/>
    </location>
</feature>
<organism evidence="8 9">
    <name type="scientific">Moritella marina ATCC 15381</name>
    <dbReference type="NCBI Taxonomy" id="1202962"/>
    <lineage>
        <taxon>Bacteria</taxon>
        <taxon>Pseudomonadati</taxon>
        <taxon>Pseudomonadota</taxon>
        <taxon>Gammaproteobacteria</taxon>
        <taxon>Alteromonadales</taxon>
        <taxon>Moritellaceae</taxon>
        <taxon>Moritella</taxon>
    </lineage>
</organism>
<evidence type="ECO:0000313" key="8">
    <source>
        <dbReference type="EMBL" id="QFI36574.1"/>
    </source>
</evidence>
<comment type="subcellular location">
    <subcellularLocation>
        <location evidence="5">Secreted</location>
    </subcellularLocation>
    <subcellularLocation>
        <location evidence="5">Bacterial flagellum</location>
    </subcellularLocation>
</comment>
<evidence type="ECO:0000256" key="3">
    <source>
        <dbReference type="ARBA" id="ARBA00023054"/>
    </source>
</evidence>
<dbReference type="GO" id="GO:0007155">
    <property type="term" value="P:cell adhesion"/>
    <property type="evidence" value="ECO:0007669"/>
    <property type="project" value="InterPro"/>
</dbReference>
<keyword evidence="8" id="KW-0282">Flagellum</keyword>
<accession>A0A5J6WGE6</accession>
<dbReference type="GO" id="GO:0009421">
    <property type="term" value="C:bacterial-type flagellum filament cap"/>
    <property type="evidence" value="ECO:0007669"/>
    <property type="project" value="InterPro"/>
</dbReference>